<feature type="chain" id="PRO_5016011660" evidence="1">
    <location>
        <begin position="28"/>
        <end position="345"/>
    </location>
</feature>
<dbReference type="CDD" id="cd01147">
    <property type="entry name" value="HemV-2"/>
    <property type="match status" value="1"/>
</dbReference>
<dbReference type="Pfam" id="PF01497">
    <property type="entry name" value="Peripla_BP_2"/>
    <property type="match status" value="1"/>
</dbReference>
<dbReference type="PANTHER" id="PTHR30535">
    <property type="entry name" value="VITAMIN B12-BINDING PROTEIN"/>
    <property type="match status" value="1"/>
</dbReference>
<dbReference type="AlphaFoldDB" id="A0A2W5KLP2"/>
<dbReference type="PANTHER" id="PTHR30535:SF34">
    <property type="entry name" value="MOLYBDATE-BINDING PROTEIN MOLA"/>
    <property type="match status" value="1"/>
</dbReference>
<feature type="domain" description="Fe/B12 periplasmic-binding" evidence="2">
    <location>
        <begin position="46"/>
        <end position="310"/>
    </location>
</feature>
<protein>
    <submittedName>
        <fullName evidence="3">Iron ABC transporter substrate-binding protein</fullName>
    </submittedName>
</protein>
<accession>A0A2W5KLP2</accession>
<organism evidence="3 4">
    <name type="scientific">Ancylobacter novellus</name>
    <name type="common">Thiobacillus novellus</name>
    <dbReference type="NCBI Taxonomy" id="921"/>
    <lineage>
        <taxon>Bacteria</taxon>
        <taxon>Pseudomonadati</taxon>
        <taxon>Pseudomonadota</taxon>
        <taxon>Alphaproteobacteria</taxon>
        <taxon>Hyphomicrobiales</taxon>
        <taxon>Xanthobacteraceae</taxon>
        <taxon>Ancylobacter</taxon>
    </lineage>
</organism>
<proteinExistence type="predicted"/>
<dbReference type="EMBL" id="QFPN01000002">
    <property type="protein sequence ID" value="PZQ18001.1"/>
    <property type="molecule type" value="Genomic_DNA"/>
</dbReference>
<feature type="signal peptide" evidence="1">
    <location>
        <begin position="1"/>
        <end position="27"/>
    </location>
</feature>
<gene>
    <name evidence="3" type="ORF">DI565_04610</name>
</gene>
<dbReference type="InterPro" id="IPR050902">
    <property type="entry name" value="ABC_Transporter_SBP"/>
</dbReference>
<dbReference type="Gene3D" id="3.40.50.1980">
    <property type="entry name" value="Nitrogenase molybdenum iron protein domain"/>
    <property type="match status" value="2"/>
</dbReference>
<sequence length="345" mass="36386">MRRLRRSLSVATAFVVAFVFAVAPAAAKEFVDSAGRKVELPDRPKRVLPAGPPAAVALYAVAPDLMTGWVRAPSDAEKPYLAPAVRELEAYGRLTGRGGTANIEAVLAAKPDLIVDVGSTDPTYASLADRVQAQTGIPYILIDGALEKSATTLRTLGVAVDREDRATELAAYADETLTAVSGAVAQIPEANRPRVYYARGADGLETASSGSITVETLDAVGARNVAEGRPGLSRASPEQILGGNPDAIVTLDPDFAKRAKSDPVWSGLKAVQDGRIYAAPAVPFGWLDAPPGVNRLIGLRWLARALYGGAVPGDLRTETKRFYKLFYGVDLDDGLIAGLLPADRP</sequence>
<comment type="caution">
    <text evidence="3">The sequence shown here is derived from an EMBL/GenBank/DDBJ whole genome shotgun (WGS) entry which is preliminary data.</text>
</comment>
<evidence type="ECO:0000256" key="1">
    <source>
        <dbReference type="SAM" id="SignalP"/>
    </source>
</evidence>
<dbReference type="PROSITE" id="PS50983">
    <property type="entry name" value="FE_B12_PBP"/>
    <property type="match status" value="1"/>
</dbReference>
<evidence type="ECO:0000259" key="2">
    <source>
        <dbReference type="PROSITE" id="PS50983"/>
    </source>
</evidence>
<dbReference type="SUPFAM" id="SSF53807">
    <property type="entry name" value="Helical backbone' metal receptor"/>
    <property type="match status" value="1"/>
</dbReference>
<dbReference type="InterPro" id="IPR002491">
    <property type="entry name" value="ABC_transptr_periplasmic_BD"/>
</dbReference>
<dbReference type="GO" id="GO:0071281">
    <property type="term" value="P:cellular response to iron ion"/>
    <property type="evidence" value="ECO:0007669"/>
    <property type="project" value="TreeGrafter"/>
</dbReference>
<dbReference type="Proteomes" id="UP000249577">
    <property type="component" value="Unassembled WGS sequence"/>
</dbReference>
<dbReference type="Gene3D" id="1.20.58.2180">
    <property type="match status" value="1"/>
</dbReference>
<evidence type="ECO:0000313" key="4">
    <source>
        <dbReference type="Proteomes" id="UP000249577"/>
    </source>
</evidence>
<keyword evidence="1" id="KW-0732">Signal</keyword>
<evidence type="ECO:0000313" key="3">
    <source>
        <dbReference type="EMBL" id="PZQ18001.1"/>
    </source>
</evidence>
<name>A0A2W5KLP2_ANCNO</name>
<reference evidence="3 4" key="1">
    <citation type="submission" date="2017-08" db="EMBL/GenBank/DDBJ databases">
        <title>Infants hospitalized years apart are colonized by the same room-sourced microbial strains.</title>
        <authorList>
            <person name="Brooks B."/>
            <person name="Olm M.R."/>
            <person name="Firek B.A."/>
            <person name="Baker R."/>
            <person name="Thomas B.C."/>
            <person name="Morowitz M.J."/>
            <person name="Banfield J.F."/>
        </authorList>
    </citation>
    <scope>NUCLEOTIDE SEQUENCE [LARGE SCALE GENOMIC DNA]</scope>
    <source>
        <strain evidence="3">S2_005_003_R2_43</strain>
    </source>
</reference>